<reference evidence="1" key="1">
    <citation type="submission" date="2016-12" db="EMBL/GenBank/DDBJ databases">
        <title>Discovery of methanogenic haloarchaea.</title>
        <authorList>
            <person name="Sorokin D.Y."/>
            <person name="Makarova K.S."/>
            <person name="Abbas B."/>
            <person name="Ferrer M."/>
            <person name="Golyshin P.N."/>
        </authorList>
    </citation>
    <scope>NUCLEOTIDE SEQUENCE [LARGE SCALE GENOMIC DNA]</scope>
    <source>
        <strain evidence="1">HMET1</strain>
    </source>
</reference>
<dbReference type="AlphaFoldDB" id="A0A1Q6DW19"/>
<gene>
    <name evidence="1" type="ORF">BTN85_1034</name>
</gene>
<dbReference type="STRING" id="1903181.BTN85_1034"/>
<evidence type="ECO:0000313" key="2">
    <source>
        <dbReference type="Proteomes" id="UP000185744"/>
    </source>
</evidence>
<sequence length="589" mass="69406">MTIKANYESEKRFFQKIDRILLGKEDIKVSKDSADLRNDHIIYLPLEKKSNQFEEYEDYLIEIKALNYHNLAHIMFSDLKANEIAEKIQKKVEDIKRLSIKNFIKKIEDARVEQKFIEIYPLSRKYFKNKIYQEAQNNNVGFLDAYCRKFLEDDFRKKLIINSLNGDLDNKNLSKSVSRNLNTKVGIKTNDLELNFDGKKFDELKEHLDRFIFLDDSEERINEASASYELIPKLYPNIKPLYGNIQGFSFSTQFDKNVDIKDKVQKDELSKLHIDKLMKEKQTNSYQIEETSRKNEKETKKELDTEIQKEAKLIKKGGGWSPSPTDSNEKEISLDEFFDQKMITRKNQIKRILKKIKLNMREQWRRKERRGKIDLRSAMKAKREGKSKIFKKYYPNREKENSLAIVILLDKSGSMSGKLIRRALKSCWSIRKALEELDEKACTIAFDTEYEVIKDWFGEPSYEVGAGGGTNPEKALKVADKKIEEILQFNDKLNPVIITITDSEYDPKVERGTQKPSQRIRSLKKKYNSKIAEININEEEPEYQRMNIFDYYVQCPSIKKLPQALEEIIEEIEIKLLNKSTRLKRRINL</sequence>
<name>A0A1Q6DW19_METT1</name>
<dbReference type="SUPFAM" id="SSF53300">
    <property type="entry name" value="vWA-like"/>
    <property type="match status" value="1"/>
</dbReference>
<comment type="caution">
    <text evidence="1">The sequence shown here is derived from an EMBL/GenBank/DDBJ whole genome shotgun (WGS) entry which is preliminary data.</text>
</comment>
<dbReference type="Gene3D" id="3.40.50.410">
    <property type="entry name" value="von Willebrand factor, type A domain"/>
    <property type="match status" value="1"/>
</dbReference>
<accession>A0A1Q6DW19</accession>
<dbReference type="InParanoid" id="A0A1Q6DW19"/>
<keyword evidence="2" id="KW-1185">Reference proteome</keyword>
<dbReference type="InterPro" id="IPR008912">
    <property type="entry name" value="Uncharacterised_CoxE"/>
</dbReference>
<dbReference type="InterPro" id="IPR036465">
    <property type="entry name" value="vWFA_dom_sf"/>
</dbReference>
<organism evidence="1 2">
    <name type="scientific">Methanohalarchaeum thermophilum</name>
    <dbReference type="NCBI Taxonomy" id="1903181"/>
    <lineage>
        <taxon>Archaea</taxon>
        <taxon>Methanobacteriati</taxon>
        <taxon>Methanobacteriota</taxon>
        <taxon>Methanonatronarchaeia</taxon>
        <taxon>Methanonatronarchaeales</taxon>
        <taxon>Methanonatronarchaeaceae</taxon>
        <taxon>Candidatus Methanohalarchaeum</taxon>
    </lineage>
</organism>
<evidence type="ECO:0000313" key="1">
    <source>
        <dbReference type="EMBL" id="OKY78538.1"/>
    </source>
</evidence>
<protein>
    <submittedName>
        <fullName evidence="1">VWFA domain containing protein</fullName>
    </submittedName>
</protein>
<dbReference type="Proteomes" id="UP000185744">
    <property type="component" value="Unassembled WGS sequence"/>
</dbReference>
<proteinExistence type="predicted"/>
<dbReference type="EMBL" id="MSDW01000001">
    <property type="protein sequence ID" value="OKY78538.1"/>
    <property type="molecule type" value="Genomic_DNA"/>
</dbReference>
<dbReference type="Pfam" id="PF05762">
    <property type="entry name" value="VWA_CoxE"/>
    <property type="match status" value="1"/>
</dbReference>